<dbReference type="Pfam" id="PF09471">
    <property type="entry name" value="Peptidase_M64"/>
    <property type="match status" value="1"/>
</dbReference>
<dbReference type="STRING" id="651661.SAMN05660293_02434"/>
<evidence type="ECO:0000313" key="2">
    <source>
        <dbReference type="EMBL" id="SKB83030.1"/>
    </source>
</evidence>
<dbReference type="InterPro" id="IPR026444">
    <property type="entry name" value="Secre_tail"/>
</dbReference>
<organism evidence="2 3">
    <name type="scientific">Dyadobacter psychrophilus</name>
    <dbReference type="NCBI Taxonomy" id="651661"/>
    <lineage>
        <taxon>Bacteria</taxon>
        <taxon>Pseudomonadati</taxon>
        <taxon>Bacteroidota</taxon>
        <taxon>Cytophagia</taxon>
        <taxon>Cytophagales</taxon>
        <taxon>Spirosomataceae</taxon>
        <taxon>Dyadobacter</taxon>
    </lineage>
</organism>
<dbReference type="AlphaFoldDB" id="A0A1T5EH36"/>
<dbReference type="Gene3D" id="2.60.40.10">
    <property type="entry name" value="Immunoglobulins"/>
    <property type="match status" value="1"/>
</dbReference>
<dbReference type="GO" id="GO:0008237">
    <property type="term" value="F:metallopeptidase activity"/>
    <property type="evidence" value="ECO:0007669"/>
    <property type="project" value="InterPro"/>
</dbReference>
<dbReference type="RefSeq" id="WP_082214916.1">
    <property type="nucleotide sequence ID" value="NZ_FUZA01000002.1"/>
</dbReference>
<dbReference type="InterPro" id="IPR019026">
    <property type="entry name" value="Peptidase_M64_IgA"/>
</dbReference>
<reference evidence="3" key="1">
    <citation type="submission" date="2017-02" db="EMBL/GenBank/DDBJ databases">
        <authorList>
            <person name="Varghese N."/>
            <person name="Submissions S."/>
        </authorList>
    </citation>
    <scope>NUCLEOTIDE SEQUENCE [LARGE SCALE GENOMIC DNA]</scope>
    <source>
        <strain evidence="3">DSM 22270</strain>
    </source>
</reference>
<sequence length="604" mass="66529">MARIFTLALLLISYSNCFSQSFKVDTIYKHGSIDNRVNVVILGDGFTQAELPRFTEEARKFADFFLDYAPYNVYRNYFNFFSIATPSKESGVTNPGNAPDAYPDQPVGKKDTYYGASFGEYIHRLVVVQNYQRLTDVLAYNFPVADLVVMLVNTPFYGGSGGGIAVHTLHSTANTIGVHEIGHTFSFLNDEYWAGPQYGWEAANMTAINDPANVKWKNWLNETNIGIYPHGDGDAAKWFKPTHANCLMEYLDRPFCAVCKEATAERILQVVNPIERAFPEITKEIVLEGEPQTFKLELVEPEPNSLKVEWLLDGKLIKTGSEISLSEADMQGNTGELIASVFDSTLLSRREDREEQRTKNIQWTLAKSNAPQVFRLKVSDSGICPGEFSVISASGCKGNVSWSTGESGLSVNVGPKETTTYSATCKTAGLPDSTLKTQIIVFEQPEATATNTGPYFEKATIEIAASGGSQYFWTGPNDYLSQVQVSLIENATVANAGTYEVRVVDLNGCSDTATTEVKVDPILAVENPSSALVQVSPNPAKGFVKVTTKLTGKSIFTLFDITGKKVLNKDFEQHIEMDLHKTAGLYLYRFSNGGKEVTGKLLIE</sequence>
<evidence type="ECO:0000259" key="1">
    <source>
        <dbReference type="Pfam" id="PF18962"/>
    </source>
</evidence>
<keyword evidence="3" id="KW-1185">Reference proteome</keyword>
<dbReference type="Proteomes" id="UP000190897">
    <property type="component" value="Unassembled WGS sequence"/>
</dbReference>
<name>A0A1T5EH36_9BACT</name>
<dbReference type="OrthoDB" id="127762at2"/>
<protein>
    <submittedName>
        <fullName evidence="2">Por secretion system C-terminal sorting domain-containing protein</fullName>
    </submittedName>
</protein>
<dbReference type="Gene3D" id="3.40.390.10">
    <property type="entry name" value="Collagenase (Catalytic Domain)"/>
    <property type="match status" value="1"/>
</dbReference>
<accession>A0A1T5EH36</accession>
<dbReference type="InterPro" id="IPR024079">
    <property type="entry name" value="MetalloPept_cat_dom_sf"/>
</dbReference>
<gene>
    <name evidence="2" type="ORF">SAMN05660293_02434</name>
</gene>
<evidence type="ECO:0000313" key="3">
    <source>
        <dbReference type="Proteomes" id="UP000190897"/>
    </source>
</evidence>
<proteinExistence type="predicted"/>
<feature type="domain" description="Secretion system C-terminal sorting" evidence="1">
    <location>
        <begin position="536"/>
        <end position="603"/>
    </location>
</feature>
<dbReference type="EMBL" id="FUZA01000002">
    <property type="protein sequence ID" value="SKB83030.1"/>
    <property type="molecule type" value="Genomic_DNA"/>
</dbReference>
<dbReference type="Pfam" id="PF18962">
    <property type="entry name" value="Por_Secre_tail"/>
    <property type="match status" value="1"/>
</dbReference>
<dbReference type="InterPro" id="IPR013783">
    <property type="entry name" value="Ig-like_fold"/>
</dbReference>
<dbReference type="NCBIfam" id="TIGR04183">
    <property type="entry name" value="Por_Secre_tail"/>
    <property type="match status" value="1"/>
</dbReference>